<evidence type="ECO:0000256" key="1">
    <source>
        <dbReference type="ARBA" id="ARBA00004651"/>
    </source>
</evidence>
<feature type="transmembrane region" description="Helical" evidence="7">
    <location>
        <begin position="225"/>
        <end position="244"/>
    </location>
</feature>
<keyword evidence="5 7" id="KW-1133">Transmembrane helix</keyword>
<accession>A0ABW4JSJ9</accession>
<dbReference type="EMBL" id="JBHUFA010000001">
    <property type="protein sequence ID" value="MFD1694604.1"/>
    <property type="molecule type" value="Genomic_DNA"/>
</dbReference>
<keyword evidence="6 7" id="KW-0472">Membrane</keyword>
<evidence type="ECO:0000256" key="2">
    <source>
        <dbReference type="ARBA" id="ARBA00007977"/>
    </source>
</evidence>
<reference evidence="9" key="1">
    <citation type="journal article" date="2019" name="Int. J. Syst. Evol. Microbiol.">
        <title>The Global Catalogue of Microorganisms (GCM) 10K type strain sequencing project: providing services to taxonomists for standard genome sequencing and annotation.</title>
        <authorList>
            <consortium name="The Broad Institute Genomics Platform"/>
            <consortium name="The Broad Institute Genome Sequencing Center for Infectious Disease"/>
            <person name="Wu L."/>
            <person name="Ma J."/>
        </authorList>
    </citation>
    <scope>NUCLEOTIDE SEQUENCE [LARGE SCALE GENOMIC DNA]</scope>
    <source>
        <strain evidence="9">JCM 3369</strain>
    </source>
</reference>
<feature type="transmembrane region" description="Helical" evidence="7">
    <location>
        <begin position="161"/>
        <end position="184"/>
    </location>
</feature>
<feature type="transmembrane region" description="Helical" evidence="7">
    <location>
        <begin position="264"/>
        <end position="286"/>
    </location>
</feature>
<evidence type="ECO:0000256" key="7">
    <source>
        <dbReference type="SAM" id="Phobius"/>
    </source>
</evidence>
<organism evidence="8 9">
    <name type="scientific">Roseibium aestuarii</name>
    <dbReference type="NCBI Taxonomy" id="2600299"/>
    <lineage>
        <taxon>Bacteria</taxon>
        <taxon>Pseudomonadati</taxon>
        <taxon>Pseudomonadota</taxon>
        <taxon>Alphaproteobacteria</taxon>
        <taxon>Hyphomicrobiales</taxon>
        <taxon>Stappiaceae</taxon>
        <taxon>Roseibium</taxon>
    </lineage>
</organism>
<evidence type="ECO:0000256" key="6">
    <source>
        <dbReference type="ARBA" id="ARBA00023136"/>
    </source>
</evidence>
<dbReference type="PANTHER" id="PTHR30106:SF2">
    <property type="entry name" value="UPF0324 INNER MEMBRANE PROTEIN YEIH"/>
    <property type="match status" value="1"/>
</dbReference>
<dbReference type="Proteomes" id="UP001597327">
    <property type="component" value="Unassembled WGS sequence"/>
</dbReference>
<feature type="transmembrane region" description="Helical" evidence="7">
    <location>
        <begin position="326"/>
        <end position="346"/>
    </location>
</feature>
<keyword evidence="9" id="KW-1185">Reference proteome</keyword>
<evidence type="ECO:0000256" key="3">
    <source>
        <dbReference type="ARBA" id="ARBA00022475"/>
    </source>
</evidence>
<protein>
    <submittedName>
        <fullName evidence="8">YeiH family protein</fullName>
    </submittedName>
</protein>
<dbReference type="InterPro" id="IPR018383">
    <property type="entry name" value="UPF0324_pro"/>
</dbReference>
<evidence type="ECO:0000256" key="5">
    <source>
        <dbReference type="ARBA" id="ARBA00022989"/>
    </source>
</evidence>
<keyword evidence="4 7" id="KW-0812">Transmembrane</keyword>
<dbReference type="RefSeq" id="WP_149891562.1">
    <property type="nucleotide sequence ID" value="NZ_JBHUFA010000001.1"/>
</dbReference>
<name>A0ABW4JSJ9_9HYPH</name>
<evidence type="ECO:0000313" key="9">
    <source>
        <dbReference type="Proteomes" id="UP001597327"/>
    </source>
</evidence>
<comment type="subcellular location">
    <subcellularLocation>
        <location evidence="1">Cell membrane</location>
        <topology evidence="1">Multi-pass membrane protein</topology>
    </subcellularLocation>
</comment>
<feature type="transmembrane region" description="Helical" evidence="7">
    <location>
        <begin position="126"/>
        <end position="149"/>
    </location>
</feature>
<feature type="transmembrane region" description="Helical" evidence="7">
    <location>
        <begin position="190"/>
        <end position="213"/>
    </location>
</feature>
<feature type="transmembrane region" description="Helical" evidence="7">
    <location>
        <begin position="298"/>
        <end position="320"/>
    </location>
</feature>
<feature type="transmembrane region" description="Helical" evidence="7">
    <location>
        <begin position="94"/>
        <end position="114"/>
    </location>
</feature>
<comment type="caution">
    <text evidence="8">The sequence shown here is derived from an EMBL/GenBank/DDBJ whole genome shotgun (WGS) entry which is preliminary data.</text>
</comment>
<evidence type="ECO:0000256" key="4">
    <source>
        <dbReference type="ARBA" id="ARBA00022692"/>
    </source>
</evidence>
<evidence type="ECO:0000313" key="8">
    <source>
        <dbReference type="EMBL" id="MFD1694604.1"/>
    </source>
</evidence>
<feature type="transmembrane region" description="Helical" evidence="7">
    <location>
        <begin position="41"/>
        <end position="57"/>
    </location>
</feature>
<dbReference type="PANTHER" id="PTHR30106">
    <property type="entry name" value="INNER MEMBRANE PROTEIN YEIH-RELATED"/>
    <property type="match status" value="1"/>
</dbReference>
<comment type="similarity">
    <text evidence="2">Belongs to the UPF0324 family.</text>
</comment>
<sequence>MSAPVTTLRRRAERVGRLLPGLLLCFTIAAAAGFLSDHYGGPVMLFALLLGIAFHFLSQEGPCIAGIEFTARKLLRVGVALLGARVTLQQIESLGAGPLALVVLCVAATIFAGWGLARVLGRSREFGILTGSAVAICGASAALAVSSALPQTKEAERDTLFTVIAVTTLSTVAMISYPILFGLFGFSDTVMGVLLGATIHDVAQVVGAGYAVSDEAGDIATYVKLLRVALLPVVVLILAFAYRAAARRAAEESGASAPSGWASFPWFAVGFAVLLLVNSTGIIPPVGQEALNVTSRWLLIGAISALGVKTSIKAMVALGARHVGVIVAETLFLAGLALSLTVALLGHM</sequence>
<feature type="transmembrane region" description="Helical" evidence="7">
    <location>
        <begin position="18"/>
        <end position="35"/>
    </location>
</feature>
<gene>
    <name evidence="8" type="ORF">ACFSC7_03690</name>
</gene>
<dbReference type="Pfam" id="PF03601">
    <property type="entry name" value="Cons_hypoth698"/>
    <property type="match status" value="1"/>
</dbReference>
<keyword evidence="3" id="KW-1003">Cell membrane</keyword>
<proteinExistence type="inferred from homology"/>